<dbReference type="Gene3D" id="3.40.50.1240">
    <property type="entry name" value="Phosphoglycerate mutase-like"/>
    <property type="match status" value="1"/>
</dbReference>
<dbReference type="PANTHER" id="PTHR48100">
    <property type="entry name" value="BROAD-SPECIFICITY PHOSPHATASE YOR283W-RELATED"/>
    <property type="match status" value="1"/>
</dbReference>
<dbReference type="PANTHER" id="PTHR48100:SF1">
    <property type="entry name" value="HISTIDINE PHOSPHATASE FAMILY PROTEIN-RELATED"/>
    <property type="match status" value="1"/>
</dbReference>
<accession>A0A382CBL2</accession>
<dbReference type="AlphaFoldDB" id="A0A382CBL2"/>
<dbReference type="EMBL" id="UINC01033416">
    <property type="protein sequence ID" value="SVB22673.1"/>
    <property type="molecule type" value="Genomic_DNA"/>
</dbReference>
<proteinExistence type="predicted"/>
<reference evidence="1" key="1">
    <citation type="submission" date="2018-05" db="EMBL/GenBank/DDBJ databases">
        <authorList>
            <person name="Lanie J.A."/>
            <person name="Ng W.-L."/>
            <person name="Kazmierczak K.M."/>
            <person name="Andrzejewski T.M."/>
            <person name="Davidsen T.M."/>
            <person name="Wayne K.J."/>
            <person name="Tettelin H."/>
            <person name="Glass J.I."/>
            <person name="Rusch D."/>
            <person name="Podicherti R."/>
            <person name="Tsui H.-C.T."/>
            <person name="Winkler M.E."/>
        </authorList>
    </citation>
    <scope>NUCLEOTIDE SEQUENCE</scope>
</reference>
<protein>
    <submittedName>
        <fullName evidence="1">Uncharacterized protein</fullName>
    </submittedName>
</protein>
<dbReference type="SUPFAM" id="SSF53254">
    <property type="entry name" value="Phosphoglycerate mutase-like"/>
    <property type="match status" value="1"/>
</dbReference>
<evidence type="ECO:0000313" key="1">
    <source>
        <dbReference type="EMBL" id="SVB22673.1"/>
    </source>
</evidence>
<dbReference type="GO" id="GO:0005737">
    <property type="term" value="C:cytoplasm"/>
    <property type="evidence" value="ECO:0007669"/>
    <property type="project" value="TreeGrafter"/>
</dbReference>
<dbReference type="InterPro" id="IPR013078">
    <property type="entry name" value="His_Pase_superF_clade-1"/>
</dbReference>
<dbReference type="InterPro" id="IPR029033">
    <property type="entry name" value="His_PPase_superfam"/>
</dbReference>
<feature type="non-terminal residue" evidence="1">
    <location>
        <position position="160"/>
    </location>
</feature>
<organism evidence="1">
    <name type="scientific">marine metagenome</name>
    <dbReference type="NCBI Taxonomy" id="408172"/>
    <lineage>
        <taxon>unclassified sequences</taxon>
        <taxon>metagenomes</taxon>
        <taxon>ecological metagenomes</taxon>
    </lineage>
</organism>
<dbReference type="InterPro" id="IPR050275">
    <property type="entry name" value="PGM_Phosphatase"/>
</dbReference>
<dbReference type="Pfam" id="PF00300">
    <property type="entry name" value="His_Phos_1"/>
    <property type="match status" value="1"/>
</dbReference>
<sequence>MGDQGIIHGQDNVSANLSDTGAIRRLGKRLPKDGLWFSSNIRRTIETAKEISGGVTPTEIPEFAEQNFGQWNGQKWKELPKREMDNFWTNYGDQKAPDGESFRELVNRATAKIKCMTAENIGRDLIVVAHAGTIRAALTLALNLPLNSALYMSVSNLSLT</sequence>
<dbReference type="CDD" id="cd07067">
    <property type="entry name" value="HP_PGM_like"/>
    <property type="match status" value="1"/>
</dbReference>
<dbReference type="GO" id="GO:0016791">
    <property type="term" value="F:phosphatase activity"/>
    <property type="evidence" value="ECO:0007669"/>
    <property type="project" value="TreeGrafter"/>
</dbReference>
<name>A0A382CBL2_9ZZZZ</name>
<gene>
    <name evidence="1" type="ORF">METZ01_LOCUS175527</name>
</gene>